<proteinExistence type="predicted"/>
<keyword evidence="2" id="KW-1185">Reference proteome</keyword>
<gene>
    <name evidence="1" type="ORF">AMTR_s00066p00029900</name>
</gene>
<dbReference type="AlphaFoldDB" id="U5D3D4"/>
<reference evidence="2" key="1">
    <citation type="journal article" date="2013" name="Science">
        <title>The Amborella genome and the evolution of flowering plants.</title>
        <authorList>
            <consortium name="Amborella Genome Project"/>
        </authorList>
    </citation>
    <scope>NUCLEOTIDE SEQUENCE [LARGE SCALE GENOMIC DNA]</scope>
</reference>
<accession>U5D3D4</accession>
<sequence length="158" mass="17046">MQPEVLPSSPLVASSSTGSSPIAAISARAHHKVRAPSTSSKPKAQVSSVYLRVLGYSAYHHVNKRAGRSSEVQDMSLPRRPTCRLAAKWMIIQEDSSQANPSRGCLRAPATQNAKAISLAGPAHLHNLDRIVSSPFPSLGHLTHFMLILEFCTLKSVQ</sequence>
<name>U5D3D4_AMBTC</name>
<dbReference type="Proteomes" id="UP000017836">
    <property type="component" value="Unassembled WGS sequence"/>
</dbReference>
<evidence type="ECO:0000313" key="2">
    <source>
        <dbReference type="Proteomes" id="UP000017836"/>
    </source>
</evidence>
<dbReference type="EMBL" id="KI392060">
    <property type="protein sequence ID" value="ERN20091.1"/>
    <property type="molecule type" value="Genomic_DNA"/>
</dbReference>
<evidence type="ECO:0000313" key="1">
    <source>
        <dbReference type="EMBL" id="ERN20091.1"/>
    </source>
</evidence>
<organism evidence="1 2">
    <name type="scientific">Amborella trichopoda</name>
    <dbReference type="NCBI Taxonomy" id="13333"/>
    <lineage>
        <taxon>Eukaryota</taxon>
        <taxon>Viridiplantae</taxon>
        <taxon>Streptophyta</taxon>
        <taxon>Embryophyta</taxon>
        <taxon>Tracheophyta</taxon>
        <taxon>Spermatophyta</taxon>
        <taxon>Magnoliopsida</taxon>
        <taxon>Amborellales</taxon>
        <taxon>Amborellaceae</taxon>
        <taxon>Amborella</taxon>
    </lineage>
</organism>
<dbReference type="HOGENOM" id="CLU_1671702_0_0_1"/>
<dbReference type="Gramene" id="ERN20091">
    <property type="protein sequence ID" value="ERN20091"/>
    <property type="gene ID" value="AMTR_s00066p00029900"/>
</dbReference>
<protein>
    <submittedName>
        <fullName evidence="1">Uncharacterized protein</fullName>
    </submittedName>
</protein>